<comment type="caution">
    <text evidence="7">The sequence shown here is derived from an EMBL/GenBank/DDBJ whole genome shotgun (WGS) entry which is preliminary data.</text>
</comment>
<evidence type="ECO:0000256" key="4">
    <source>
        <dbReference type="ARBA" id="ARBA00023002"/>
    </source>
</evidence>
<evidence type="ECO:0000259" key="5">
    <source>
        <dbReference type="Pfam" id="PF07992"/>
    </source>
</evidence>
<protein>
    <submittedName>
        <fullName evidence="7">NAD(P)/FAD-dependent oxidoreductase</fullName>
    </submittedName>
</protein>
<evidence type="ECO:0000256" key="3">
    <source>
        <dbReference type="ARBA" id="ARBA00022827"/>
    </source>
</evidence>
<dbReference type="OrthoDB" id="3568330at2"/>
<proteinExistence type="predicted"/>
<evidence type="ECO:0000313" key="8">
    <source>
        <dbReference type="Proteomes" id="UP000283644"/>
    </source>
</evidence>
<evidence type="ECO:0000256" key="1">
    <source>
        <dbReference type="ARBA" id="ARBA00001974"/>
    </source>
</evidence>
<dbReference type="InterPro" id="IPR028202">
    <property type="entry name" value="Reductase_C"/>
</dbReference>
<name>A0A417Y666_9ACTN</name>
<dbReference type="SUPFAM" id="SSF51905">
    <property type="entry name" value="FAD/NAD(P)-binding domain"/>
    <property type="match status" value="2"/>
</dbReference>
<dbReference type="PRINTS" id="PR00368">
    <property type="entry name" value="FADPNR"/>
</dbReference>
<dbReference type="InterPro" id="IPR023753">
    <property type="entry name" value="FAD/NAD-binding_dom"/>
</dbReference>
<evidence type="ECO:0000313" key="7">
    <source>
        <dbReference type="EMBL" id="RHW28149.1"/>
    </source>
</evidence>
<feature type="domain" description="Reductase C-terminal" evidence="6">
    <location>
        <begin position="324"/>
        <end position="388"/>
    </location>
</feature>
<comment type="cofactor">
    <cofactor evidence="1">
        <name>FAD</name>
        <dbReference type="ChEBI" id="CHEBI:57692"/>
    </cofactor>
</comment>
<dbReference type="Pfam" id="PF07992">
    <property type="entry name" value="Pyr_redox_2"/>
    <property type="match status" value="1"/>
</dbReference>
<reference evidence="7 8" key="1">
    <citation type="submission" date="2018-09" db="EMBL/GenBank/DDBJ databases">
        <title>Genome sequencing of Nocardioides immobilis CCTCC AB 2017083 for comparison to Nocardioides silvaticus.</title>
        <authorList>
            <person name="Li C."/>
            <person name="Wang G."/>
        </authorList>
    </citation>
    <scope>NUCLEOTIDE SEQUENCE [LARGE SCALE GENOMIC DNA]</scope>
    <source>
        <strain evidence="7 8">CCTCC AB 2017083</strain>
    </source>
</reference>
<dbReference type="InterPro" id="IPR036188">
    <property type="entry name" value="FAD/NAD-bd_sf"/>
</dbReference>
<dbReference type="Gene3D" id="3.30.390.30">
    <property type="match status" value="1"/>
</dbReference>
<feature type="domain" description="FAD/NAD(P)-binding" evidence="5">
    <location>
        <begin position="3"/>
        <end position="301"/>
    </location>
</feature>
<keyword evidence="3" id="KW-0274">FAD</keyword>
<evidence type="ECO:0000259" key="6">
    <source>
        <dbReference type="Pfam" id="PF14759"/>
    </source>
</evidence>
<accession>A0A417Y666</accession>
<dbReference type="SUPFAM" id="SSF55424">
    <property type="entry name" value="FAD/NAD-linked reductases, dimerisation (C-terminal) domain"/>
    <property type="match status" value="1"/>
</dbReference>
<dbReference type="PANTHER" id="PTHR43557">
    <property type="entry name" value="APOPTOSIS-INDUCING FACTOR 1"/>
    <property type="match status" value="1"/>
</dbReference>
<dbReference type="GO" id="GO:0016651">
    <property type="term" value="F:oxidoreductase activity, acting on NAD(P)H"/>
    <property type="evidence" value="ECO:0007669"/>
    <property type="project" value="TreeGrafter"/>
</dbReference>
<dbReference type="EMBL" id="QXGH01000010">
    <property type="protein sequence ID" value="RHW28149.1"/>
    <property type="molecule type" value="Genomic_DNA"/>
</dbReference>
<dbReference type="PRINTS" id="PR00469">
    <property type="entry name" value="PNDRDTASEII"/>
</dbReference>
<evidence type="ECO:0000256" key="2">
    <source>
        <dbReference type="ARBA" id="ARBA00022630"/>
    </source>
</evidence>
<dbReference type="AlphaFoldDB" id="A0A417Y666"/>
<dbReference type="Gene3D" id="3.50.50.60">
    <property type="entry name" value="FAD/NAD(P)-binding domain"/>
    <property type="match status" value="2"/>
</dbReference>
<keyword evidence="4" id="KW-0560">Oxidoreductase</keyword>
<dbReference type="GO" id="GO:0005737">
    <property type="term" value="C:cytoplasm"/>
    <property type="evidence" value="ECO:0007669"/>
    <property type="project" value="TreeGrafter"/>
</dbReference>
<dbReference type="InterPro" id="IPR016156">
    <property type="entry name" value="FAD/NAD-linked_Rdtase_dimer_sf"/>
</dbReference>
<keyword evidence="8" id="KW-1185">Reference proteome</keyword>
<dbReference type="RefSeq" id="WP_118922894.1">
    <property type="nucleotide sequence ID" value="NZ_QXGH01000010.1"/>
</dbReference>
<dbReference type="Proteomes" id="UP000283644">
    <property type="component" value="Unassembled WGS sequence"/>
</dbReference>
<sequence length="392" mass="41645">MRDVVVVGGGLAGFRFVQTLREAGYDGAVTVVADEEHLPYDRPPLSKQLLAGTFTEAQCALPGEAPDVTWRLGRRAVRLDRERRAVVLDDGSVVAYDGLLIATGRRARQWEGAVPAAGVHTLRGLADTAAFRADIGPGARVVIIGAGFIGCEVAATLRKEDVDVTIVDVAEHPMPVMGPEIGSRAARIHESEGVRFRLGRGVEAIEGDGRVTGVRLTDGELLEATVVLVAVGSTPNSEWFADAGLAMDRGVVLCDAACAVLDDQGAVVPEIFAAGDIAAWPHRHADGAACIEHWSNARDMADLAARNLLLPVGERAPLASVPTFWSDQYNVKIKSAGFLRAVDTWTIVEEDPDRPSLLAEGHRNGELVGAVAFNMNRSIIGYQRSLAALAPA</sequence>
<gene>
    <name evidence="7" type="ORF">D0Z08_03920</name>
</gene>
<organism evidence="7 8">
    <name type="scientific">Nocardioides immobilis</name>
    <dbReference type="NCBI Taxonomy" id="2049295"/>
    <lineage>
        <taxon>Bacteria</taxon>
        <taxon>Bacillati</taxon>
        <taxon>Actinomycetota</taxon>
        <taxon>Actinomycetes</taxon>
        <taxon>Propionibacteriales</taxon>
        <taxon>Nocardioidaceae</taxon>
        <taxon>Nocardioides</taxon>
    </lineage>
</organism>
<dbReference type="PANTHER" id="PTHR43557:SF2">
    <property type="entry name" value="RIESKE DOMAIN-CONTAINING PROTEIN-RELATED"/>
    <property type="match status" value="1"/>
</dbReference>
<dbReference type="InterPro" id="IPR050446">
    <property type="entry name" value="FAD-oxidoreductase/Apoptosis"/>
</dbReference>
<dbReference type="Pfam" id="PF14759">
    <property type="entry name" value="Reductase_C"/>
    <property type="match status" value="1"/>
</dbReference>
<keyword evidence="2" id="KW-0285">Flavoprotein</keyword>